<reference evidence="1 2" key="1">
    <citation type="journal article" date="2007" name="Appl. Environ. Microbiol.">
        <title>Genome sequence of the cellulolytic gliding bacterium Cytophaga hutchinsonii.</title>
        <authorList>
            <person name="Xie G."/>
            <person name="Bruce D.C."/>
            <person name="Challacombe J.F."/>
            <person name="Chertkov O."/>
            <person name="Detter J.C."/>
            <person name="Gilna P."/>
            <person name="Han C.S."/>
            <person name="Lucas S."/>
            <person name="Misra M."/>
            <person name="Myers G.L."/>
            <person name="Richardson P."/>
            <person name="Tapia R."/>
            <person name="Thayer N."/>
            <person name="Thompson L.S."/>
            <person name="Brettin T.S."/>
            <person name="Henrissat B."/>
            <person name="Wilson D.B."/>
            <person name="McBride M.J."/>
        </authorList>
    </citation>
    <scope>NUCLEOTIDE SEQUENCE [LARGE SCALE GENOMIC DNA]</scope>
    <source>
        <strain evidence="2">ATCC 33406 / DSM 1761 / CIP 103989 / NBRC 15051 / NCIMB 9469 / D465</strain>
    </source>
</reference>
<sequence length="1140" mass="125037">MYCVEKKVCLFACFFKNSISKLTILLSIVFLLYAQFSYGTVTIQSIAVTASTCGNNGTATILAKSTKVNPVLFYEIISGPSLAPLQNTPVFSSLFPGTYVIRVYDIDFEFKEQEIKIDGNYELPDLTPKAANPVCTGGSNGSIIGQAVPGKGKEPFIWELISATSTVKQSTDVFTNLSAGNYNIKLTDACGNYQTRSVTISKGGTGLVHASDGIPTISKIACDTMLFTMQLKLFKERARSPLTLSLTRRDGSVSIKTITAIPVDTVNYIPGLYSISDTVPDITYEDYLHACIKDVCGYEICATRDLIAPFTFDVQFNTSYISCTNKLTATVSPASVTATPYMKTGFQTPVSVTLRNAATNTLSDSTGCSRSFCTLSLKEQTPGENYNLRIVDGCGTVFQKTILWPPPVILPEAVSVSLDKGCLDSTAVAYFNLNNFGSPVTINILSGPQTVSSTKPGYAFSYSITYPKTYYAGRSTRYSIKNLSAGVYSYNVTDTCGNTFNGTFEVRPANVSNLFYSYSVTKGCVGKNVLYFDPVSNNAAGVTIKNASTNIELYKRIGRLAFDSIINIEPGKYVFQIYYGNVPGYSTQPYNSTITDGPLDCWFLTDTIQVPEYSNNSFESNTSIFCNNSSYVEINVDSSRGVAPYQYEISSGPTTFPLQYSNVFQLPIYGEYVIRIRDACSNSNTQQISVDSAKFSPILKIGGACRGNRIVLKAITSAFFEYDWKKPDGTMYTGDSIIINALSPADTGIYTIAKKVSINGCTDTFLATYHLELRDVYRQTIFFCEGGSVNIDTATFTASGIYTDTLTNLAGCDSIRIITLTMRPKKIDTVAVRICNGESILIGTNTYNSPGYYKDSTLNAFGCYEITVTNLDVNGYPEIFQKSICENEQLQVGIHSYSQTGIYTDTLLSSFGCDSVVITDLTVVPLKRTTVKTAICIGESITIGTHRYYEAGIYQDTLSTLTCDSIVTLDLTILKPEAIFTADMLNHCFDEEPAILTANWGEVFIWTPSGETTQSIQITEPGIYSVSATDENQCTSTEKIQVNNFCETKIFVPTGFTPNGDGLHDDVEIFGKNFTAFKITIFNRWGEVIFISTDKNMRWDGTYKGQEMPSGSYPWIINYQSTVDAEHSEHVVKGSITLVR</sequence>
<evidence type="ECO:0000313" key="2">
    <source>
        <dbReference type="Proteomes" id="UP000001822"/>
    </source>
</evidence>
<dbReference type="KEGG" id="chu:CHU_2463"/>
<name>A0A6N4STD4_CYTH3</name>
<dbReference type="OrthoDB" id="1490014at2"/>
<keyword evidence="2" id="KW-1185">Reference proteome</keyword>
<dbReference type="Pfam" id="PF13585">
    <property type="entry name" value="CHU_C"/>
    <property type="match status" value="1"/>
</dbReference>
<dbReference type="Gene3D" id="2.60.40.10">
    <property type="entry name" value="Immunoglobulins"/>
    <property type="match status" value="1"/>
</dbReference>
<evidence type="ECO:0000313" key="1">
    <source>
        <dbReference type="EMBL" id="ABG59717.1"/>
    </source>
</evidence>
<dbReference type="NCBIfam" id="TIGR04131">
    <property type="entry name" value="Bac_Flav_CTERM"/>
    <property type="match status" value="1"/>
</dbReference>
<dbReference type="InterPro" id="IPR026341">
    <property type="entry name" value="T9SS_type_B"/>
</dbReference>
<dbReference type="AlphaFoldDB" id="A0A6N4STD4"/>
<organism evidence="1 2">
    <name type="scientific">Cytophaga hutchinsonii (strain ATCC 33406 / DSM 1761 / CIP 103989 / NBRC 15051 / NCIMB 9469 / D465)</name>
    <dbReference type="NCBI Taxonomy" id="269798"/>
    <lineage>
        <taxon>Bacteria</taxon>
        <taxon>Pseudomonadati</taxon>
        <taxon>Bacteroidota</taxon>
        <taxon>Cytophagia</taxon>
        <taxon>Cytophagales</taxon>
        <taxon>Cytophagaceae</taxon>
        <taxon>Cytophaga</taxon>
    </lineage>
</organism>
<accession>A0A6N4STD4</accession>
<dbReference type="EMBL" id="CP000383">
    <property type="protein sequence ID" value="ABG59717.1"/>
    <property type="molecule type" value="Genomic_DNA"/>
</dbReference>
<proteinExistence type="predicted"/>
<protein>
    <submittedName>
        <fullName evidence="1">Uncharacterized protein</fullName>
    </submittedName>
</protein>
<dbReference type="InterPro" id="IPR013783">
    <property type="entry name" value="Ig-like_fold"/>
</dbReference>
<dbReference type="Proteomes" id="UP000001822">
    <property type="component" value="Chromosome"/>
</dbReference>
<gene>
    <name evidence="1" type="ordered locus">CHU_2463</name>
</gene>